<name>A0A2G8LP10_STIJA</name>
<feature type="domain" description="HYR" evidence="2">
    <location>
        <begin position="170"/>
        <end position="254"/>
    </location>
</feature>
<protein>
    <submittedName>
        <fullName evidence="3">Putative hyalin-like isoform X1</fullName>
    </submittedName>
</protein>
<reference evidence="3 4" key="1">
    <citation type="journal article" date="2017" name="PLoS Biol.">
        <title>The sea cucumber genome provides insights into morphological evolution and visceral regeneration.</title>
        <authorList>
            <person name="Zhang X."/>
            <person name="Sun L."/>
            <person name="Yuan J."/>
            <person name="Sun Y."/>
            <person name="Gao Y."/>
            <person name="Zhang L."/>
            <person name="Li S."/>
            <person name="Dai H."/>
            <person name="Hamel J.F."/>
            <person name="Liu C."/>
            <person name="Yu Y."/>
            <person name="Liu S."/>
            <person name="Lin W."/>
            <person name="Guo K."/>
            <person name="Jin S."/>
            <person name="Xu P."/>
            <person name="Storey K.B."/>
            <person name="Huan P."/>
            <person name="Zhang T."/>
            <person name="Zhou Y."/>
            <person name="Zhang J."/>
            <person name="Lin C."/>
            <person name="Li X."/>
            <person name="Xing L."/>
            <person name="Huo D."/>
            <person name="Sun M."/>
            <person name="Wang L."/>
            <person name="Mercier A."/>
            <person name="Li F."/>
            <person name="Yang H."/>
            <person name="Xiang J."/>
        </authorList>
    </citation>
    <scope>NUCLEOTIDE SEQUENCE [LARGE SCALE GENOMIC DNA]</scope>
    <source>
        <strain evidence="3">Shaxun</strain>
        <tissue evidence="3">Muscle</tissue>
    </source>
</reference>
<feature type="domain" description="HYR" evidence="2">
    <location>
        <begin position="90"/>
        <end position="169"/>
    </location>
</feature>
<dbReference type="AlphaFoldDB" id="A0A2G8LP10"/>
<dbReference type="InterPro" id="IPR003410">
    <property type="entry name" value="HYR_dom"/>
</dbReference>
<dbReference type="OrthoDB" id="5982450at2759"/>
<gene>
    <name evidence="3" type="ORF">BSL78_01118</name>
</gene>
<evidence type="ECO:0000256" key="1">
    <source>
        <dbReference type="ARBA" id="ARBA00022737"/>
    </source>
</evidence>
<accession>A0A2G8LP10</accession>
<evidence type="ECO:0000259" key="2">
    <source>
        <dbReference type="PROSITE" id="PS50825"/>
    </source>
</evidence>
<dbReference type="PROSITE" id="PS50825">
    <property type="entry name" value="HYR"/>
    <property type="match status" value="3"/>
</dbReference>
<keyword evidence="1" id="KW-0677">Repeat</keyword>
<dbReference type="PANTHER" id="PTHR24273">
    <property type="entry name" value="FI04643P-RELATED"/>
    <property type="match status" value="1"/>
</dbReference>
<feature type="domain" description="HYR" evidence="2">
    <location>
        <begin position="1"/>
        <end position="88"/>
    </location>
</feature>
<dbReference type="STRING" id="307972.A0A2G8LP10"/>
<evidence type="ECO:0000313" key="3">
    <source>
        <dbReference type="EMBL" id="PIK61974.1"/>
    </source>
</evidence>
<comment type="caution">
    <text evidence="3">The sequence shown here is derived from an EMBL/GenBank/DDBJ whole genome shotgun (WGS) entry which is preliminary data.</text>
</comment>
<sequence>MELPVINCPENQLENAVAGAATWFVSWPAVTATDDSLQTPQLISSSPSSLQGLTGGTFPVGRVTTVRYDYADGSGNVASCMFDVTVNAFVDMDPPMIRCSESDVRRVASGSDAVVVWTVPTIEFDASLPVQIVSNFESGETFPIGTELVEYTFTDAVGNVAVCSFNVIVEDITPPVFQNCPQIDIMDTLTVTETSKRIEWQTIVAVDNSNGMTFITGTHQSGQFFFEGTTEVTLTARDELNNMATCQFRVVLTRTKNQ</sequence>
<keyword evidence="4" id="KW-1185">Reference proteome</keyword>
<dbReference type="Pfam" id="PF02494">
    <property type="entry name" value="HYR"/>
    <property type="match status" value="3"/>
</dbReference>
<evidence type="ECO:0000313" key="4">
    <source>
        <dbReference type="Proteomes" id="UP000230750"/>
    </source>
</evidence>
<organism evidence="3 4">
    <name type="scientific">Stichopus japonicus</name>
    <name type="common">Sea cucumber</name>
    <dbReference type="NCBI Taxonomy" id="307972"/>
    <lineage>
        <taxon>Eukaryota</taxon>
        <taxon>Metazoa</taxon>
        <taxon>Echinodermata</taxon>
        <taxon>Eleutherozoa</taxon>
        <taxon>Echinozoa</taxon>
        <taxon>Holothuroidea</taxon>
        <taxon>Aspidochirotacea</taxon>
        <taxon>Aspidochirotida</taxon>
        <taxon>Stichopodidae</taxon>
        <taxon>Apostichopus</taxon>
    </lineage>
</organism>
<dbReference type="Proteomes" id="UP000230750">
    <property type="component" value="Unassembled WGS sequence"/>
</dbReference>
<dbReference type="EMBL" id="MRZV01000021">
    <property type="protein sequence ID" value="PIK61974.1"/>
    <property type="molecule type" value="Genomic_DNA"/>
</dbReference>
<dbReference type="PANTHER" id="PTHR24273:SF32">
    <property type="entry name" value="HYALIN"/>
    <property type="match status" value="1"/>
</dbReference>
<proteinExistence type="predicted"/>